<accession>A0A660CNL1</accession>
<sequence length="208" mass="21052">MAPSSEVAPPSEPSGRWQRTGYLALAASGLVLATAFGAVAQVTSSDGQDTADGDDSSQVTNTGNNGQTPELDNPAPAATTEMVDGKPVPGERPGRPSPTVTTSISIGPDGTPTRVTTTQENPQRPPQSSSRDDLPSRPDPDPTTTRPDPTSEPDPTTSNPPPSSDTSEPSDPPPSEPSPSEPEPDPTSGSGEPPSSDTSSSGSATAEN</sequence>
<gene>
    <name evidence="3" type="ORF">JD82_04753</name>
</gene>
<evidence type="ECO:0000256" key="1">
    <source>
        <dbReference type="SAM" id="MobiDB-lite"/>
    </source>
</evidence>
<dbReference type="AlphaFoldDB" id="A0A660CNL1"/>
<comment type="caution">
    <text evidence="3">The sequence shown here is derived from an EMBL/GenBank/DDBJ whole genome shotgun (WGS) entry which is preliminary data.</text>
</comment>
<feature type="compositionally biased region" description="Low complexity" evidence="1">
    <location>
        <begin position="186"/>
        <end position="208"/>
    </location>
</feature>
<feature type="compositionally biased region" description="Basic and acidic residues" evidence="1">
    <location>
        <begin position="130"/>
        <end position="140"/>
    </location>
</feature>
<feature type="compositionally biased region" description="Pro residues" evidence="1">
    <location>
        <begin position="170"/>
        <end position="181"/>
    </location>
</feature>
<keyword evidence="2" id="KW-1133">Transmembrane helix</keyword>
<dbReference type="PRINTS" id="PR01217">
    <property type="entry name" value="PRICHEXTENSN"/>
</dbReference>
<keyword evidence="2" id="KW-0472">Membrane</keyword>
<dbReference type="Proteomes" id="UP000317303">
    <property type="component" value="Unassembled WGS sequence"/>
</dbReference>
<feature type="region of interest" description="Disordered" evidence="1">
    <location>
        <begin position="43"/>
        <end position="208"/>
    </location>
</feature>
<reference evidence="3 4" key="1">
    <citation type="submission" date="2019-07" db="EMBL/GenBank/DDBJ databases">
        <title>R&amp;d 2014.</title>
        <authorList>
            <person name="Klenk H.-P."/>
        </authorList>
    </citation>
    <scope>NUCLEOTIDE SEQUENCE [LARGE SCALE GENOMIC DNA]</scope>
    <source>
        <strain evidence="3 4">DSM 43194</strain>
    </source>
</reference>
<keyword evidence="3" id="KW-0808">Transferase</keyword>
<proteinExistence type="predicted"/>
<dbReference type="EMBL" id="VLJV01000001">
    <property type="protein sequence ID" value="TWH22861.1"/>
    <property type="molecule type" value="Genomic_DNA"/>
</dbReference>
<feature type="compositionally biased region" description="Low complexity" evidence="1">
    <location>
        <begin position="142"/>
        <end position="157"/>
    </location>
</feature>
<evidence type="ECO:0000313" key="4">
    <source>
        <dbReference type="Proteomes" id="UP000317303"/>
    </source>
</evidence>
<dbReference type="RefSeq" id="WP_051757542.1">
    <property type="nucleotide sequence ID" value="NZ_JOIJ01000004.1"/>
</dbReference>
<feature type="compositionally biased region" description="Polar residues" evidence="1">
    <location>
        <begin position="56"/>
        <end position="70"/>
    </location>
</feature>
<organism evidence="3 4">
    <name type="scientific">Prauserella rugosa</name>
    <dbReference type="NCBI Taxonomy" id="43354"/>
    <lineage>
        <taxon>Bacteria</taxon>
        <taxon>Bacillati</taxon>
        <taxon>Actinomycetota</taxon>
        <taxon>Actinomycetes</taxon>
        <taxon>Pseudonocardiales</taxon>
        <taxon>Pseudonocardiaceae</taxon>
        <taxon>Prauserella</taxon>
    </lineage>
</organism>
<name>A0A660CNL1_9PSEU</name>
<keyword evidence="2" id="KW-0812">Transmembrane</keyword>
<protein>
    <submittedName>
        <fullName evidence="3">Serine/threonine-protein kinase</fullName>
    </submittedName>
</protein>
<feature type="compositionally biased region" description="Polar residues" evidence="1">
    <location>
        <begin position="113"/>
        <end position="122"/>
    </location>
</feature>
<evidence type="ECO:0000313" key="3">
    <source>
        <dbReference type="EMBL" id="TWH22861.1"/>
    </source>
</evidence>
<keyword evidence="4" id="KW-1185">Reference proteome</keyword>
<dbReference type="OrthoDB" id="3557356at2"/>
<keyword evidence="3" id="KW-0418">Kinase</keyword>
<evidence type="ECO:0000256" key="2">
    <source>
        <dbReference type="SAM" id="Phobius"/>
    </source>
</evidence>
<dbReference type="GO" id="GO:0016301">
    <property type="term" value="F:kinase activity"/>
    <property type="evidence" value="ECO:0007669"/>
    <property type="project" value="UniProtKB-KW"/>
</dbReference>
<feature type="transmembrane region" description="Helical" evidence="2">
    <location>
        <begin position="20"/>
        <end position="40"/>
    </location>
</feature>